<comment type="subcellular location">
    <subcellularLocation>
        <location evidence="1">Cytoplasm</location>
        <location evidence="1">Cytoskeleton</location>
    </subcellularLocation>
</comment>
<keyword evidence="3" id="KW-0963">Cytoplasm</keyword>
<dbReference type="Pfam" id="PF05622">
    <property type="entry name" value="HOOK"/>
    <property type="match status" value="1"/>
</dbReference>
<feature type="domain" description="Calponin-homology (CH)" evidence="8">
    <location>
        <begin position="5"/>
        <end position="120"/>
    </location>
</feature>
<evidence type="ECO:0000256" key="3">
    <source>
        <dbReference type="ARBA" id="ARBA00022490"/>
    </source>
</evidence>
<dbReference type="Pfam" id="PF19047">
    <property type="entry name" value="HOOK_N"/>
    <property type="match status" value="1"/>
</dbReference>
<evidence type="ECO:0000256" key="2">
    <source>
        <dbReference type="ARBA" id="ARBA00006946"/>
    </source>
</evidence>
<dbReference type="Proteomes" id="UP000000759">
    <property type="component" value="Chromosome 6"/>
</dbReference>
<gene>
    <name evidence="9" type="ORF">PHATRDRAFT_45285</name>
</gene>
<dbReference type="STRING" id="556484.B7FX51"/>
<dbReference type="HOGENOM" id="CLU_382483_0_0_1"/>
<keyword evidence="4" id="KW-0493">Microtubule</keyword>
<dbReference type="eggNOG" id="ENOG502QQM8">
    <property type="taxonomic scope" value="Eukaryota"/>
</dbReference>
<accession>B7FX51</accession>
<feature type="coiled-coil region" evidence="7">
    <location>
        <begin position="491"/>
        <end position="568"/>
    </location>
</feature>
<evidence type="ECO:0000313" key="10">
    <source>
        <dbReference type="Proteomes" id="UP000000759"/>
    </source>
</evidence>
<evidence type="ECO:0000313" key="9">
    <source>
        <dbReference type="EMBL" id="EEC49315.1"/>
    </source>
</evidence>
<dbReference type="InParanoid" id="B7FX51"/>
<evidence type="ECO:0000256" key="1">
    <source>
        <dbReference type="ARBA" id="ARBA00004245"/>
    </source>
</evidence>
<dbReference type="PANTHER" id="PTHR18947:SF28">
    <property type="entry name" value="GIRDIN, ISOFORM A"/>
    <property type="match status" value="1"/>
</dbReference>
<dbReference type="SUPFAM" id="SSF116907">
    <property type="entry name" value="Hook domain"/>
    <property type="match status" value="1"/>
</dbReference>
<dbReference type="InterPro" id="IPR043936">
    <property type="entry name" value="HOOK_N"/>
</dbReference>
<dbReference type="GO" id="GO:0051959">
    <property type="term" value="F:dynein light intermediate chain binding"/>
    <property type="evidence" value="ECO:0007669"/>
    <property type="project" value="TreeGrafter"/>
</dbReference>
<dbReference type="GO" id="GO:0005737">
    <property type="term" value="C:cytoplasm"/>
    <property type="evidence" value="ECO:0007669"/>
    <property type="project" value="TreeGrafter"/>
</dbReference>
<dbReference type="RefSeq" id="XP_002179492.1">
    <property type="nucleotide sequence ID" value="XM_002179456.1"/>
</dbReference>
<dbReference type="GO" id="GO:0005815">
    <property type="term" value="C:microtubule organizing center"/>
    <property type="evidence" value="ECO:0007669"/>
    <property type="project" value="TreeGrafter"/>
</dbReference>
<dbReference type="InterPro" id="IPR036872">
    <property type="entry name" value="CH_dom_sf"/>
</dbReference>
<keyword evidence="5 7" id="KW-0175">Coiled coil</keyword>
<proteinExistence type="inferred from homology"/>
<organism evidence="9 10">
    <name type="scientific">Phaeodactylum tricornutum (strain CCAP 1055/1)</name>
    <dbReference type="NCBI Taxonomy" id="556484"/>
    <lineage>
        <taxon>Eukaryota</taxon>
        <taxon>Sar</taxon>
        <taxon>Stramenopiles</taxon>
        <taxon>Ochrophyta</taxon>
        <taxon>Bacillariophyta</taxon>
        <taxon>Bacillariophyceae</taxon>
        <taxon>Bacillariophycidae</taxon>
        <taxon>Naviculales</taxon>
        <taxon>Phaeodactylaceae</taxon>
        <taxon>Phaeodactylum</taxon>
    </lineage>
</organism>
<evidence type="ECO:0000256" key="7">
    <source>
        <dbReference type="SAM" id="Coils"/>
    </source>
</evidence>
<dbReference type="InterPro" id="IPR001715">
    <property type="entry name" value="CH_dom"/>
</dbReference>
<dbReference type="Gene3D" id="1.10.418.10">
    <property type="entry name" value="Calponin-like domain"/>
    <property type="match status" value="1"/>
</dbReference>
<feature type="coiled-coil region" evidence="7">
    <location>
        <begin position="192"/>
        <end position="400"/>
    </location>
</feature>
<name>B7FX51_PHATC</name>
<dbReference type="KEGG" id="pti:PHATRDRAFT_45285"/>
<dbReference type="PANTHER" id="PTHR18947">
    <property type="entry name" value="HOOK PROTEINS"/>
    <property type="match status" value="1"/>
</dbReference>
<comment type="similarity">
    <text evidence="2">Belongs to the hook family.</text>
</comment>
<reference evidence="9 10" key="1">
    <citation type="journal article" date="2008" name="Nature">
        <title>The Phaeodactylum genome reveals the evolutionary history of diatom genomes.</title>
        <authorList>
            <person name="Bowler C."/>
            <person name="Allen A.E."/>
            <person name="Badger J.H."/>
            <person name="Grimwood J."/>
            <person name="Jabbari K."/>
            <person name="Kuo A."/>
            <person name="Maheswari U."/>
            <person name="Martens C."/>
            <person name="Maumus F."/>
            <person name="Otillar R.P."/>
            <person name="Rayko E."/>
            <person name="Salamov A."/>
            <person name="Vandepoele K."/>
            <person name="Beszteri B."/>
            <person name="Gruber A."/>
            <person name="Heijde M."/>
            <person name="Katinka M."/>
            <person name="Mock T."/>
            <person name="Valentin K."/>
            <person name="Verret F."/>
            <person name="Berges J.A."/>
            <person name="Brownlee C."/>
            <person name="Cadoret J.P."/>
            <person name="Chiovitti A."/>
            <person name="Choi C.J."/>
            <person name="Coesel S."/>
            <person name="De Martino A."/>
            <person name="Detter J.C."/>
            <person name="Durkin C."/>
            <person name="Falciatore A."/>
            <person name="Fournet J."/>
            <person name="Haruta M."/>
            <person name="Huysman M.J."/>
            <person name="Jenkins B.D."/>
            <person name="Jiroutova K."/>
            <person name="Jorgensen R.E."/>
            <person name="Joubert Y."/>
            <person name="Kaplan A."/>
            <person name="Kroger N."/>
            <person name="Kroth P.G."/>
            <person name="La Roche J."/>
            <person name="Lindquist E."/>
            <person name="Lommer M."/>
            <person name="Martin-Jezequel V."/>
            <person name="Lopez P.J."/>
            <person name="Lucas S."/>
            <person name="Mangogna M."/>
            <person name="McGinnis K."/>
            <person name="Medlin L.K."/>
            <person name="Montsant A."/>
            <person name="Oudot-Le Secq M.P."/>
            <person name="Napoli C."/>
            <person name="Obornik M."/>
            <person name="Parker M.S."/>
            <person name="Petit J.L."/>
            <person name="Porcel B.M."/>
            <person name="Poulsen N."/>
            <person name="Robison M."/>
            <person name="Rychlewski L."/>
            <person name="Rynearson T.A."/>
            <person name="Schmutz J."/>
            <person name="Shapiro H."/>
            <person name="Siaut M."/>
            <person name="Stanley M."/>
            <person name="Sussman M.R."/>
            <person name="Taylor A.R."/>
            <person name="Vardi A."/>
            <person name="von Dassow P."/>
            <person name="Vyverman W."/>
            <person name="Willis A."/>
            <person name="Wyrwicz L.S."/>
            <person name="Rokhsar D.S."/>
            <person name="Weissenbach J."/>
            <person name="Armbrust E.V."/>
            <person name="Green B.R."/>
            <person name="Van de Peer Y."/>
            <person name="Grigoriev I.V."/>
        </authorList>
    </citation>
    <scope>NUCLEOTIDE SEQUENCE [LARGE SCALE GENOMIC DNA]</scope>
    <source>
        <strain evidence="9 10">CCAP 1055/1</strain>
    </source>
</reference>
<dbReference type="GO" id="GO:0031122">
    <property type="term" value="P:cytoplasmic microtubule organization"/>
    <property type="evidence" value="ECO:0007669"/>
    <property type="project" value="InterPro"/>
</dbReference>
<dbReference type="CDD" id="cd22211">
    <property type="entry name" value="HkD_SF"/>
    <property type="match status" value="1"/>
</dbReference>
<dbReference type="OMA" id="DAKYRKC"/>
<dbReference type="EMBL" id="CM000609">
    <property type="protein sequence ID" value="EEC49315.1"/>
    <property type="molecule type" value="Genomic_DNA"/>
</dbReference>
<dbReference type="GO" id="GO:0030705">
    <property type="term" value="P:cytoskeleton-dependent intracellular transport"/>
    <property type="evidence" value="ECO:0007669"/>
    <property type="project" value="InterPro"/>
</dbReference>
<keyword evidence="6" id="KW-0206">Cytoskeleton</keyword>
<dbReference type="OrthoDB" id="49395at2759"/>
<reference evidence="10" key="2">
    <citation type="submission" date="2008-08" db="EMBL/GenBank/DDBJ databases">
        <authorList>
            <consortium name="Diatom Consortium"/>
            <person name="Grigoriev I."/>
            <person name="Grimwood J."/>
            <person name="Kuo A."/>
            <person name="Otillar R.P."/>
            <person name="Salamov A."/>
            <person name="Detter J.C."/>
            <person name="Lindquist E."/>
            <person name="Shapiro H."/>
            <person name="Lucas S."/>
            <person name="Glavina del Rio T."/>
            <person name="Pitluck S."/>
            <person name="Rokhsar D."/>
            <person name="Bowler C."/>
        </authorList>
    </citation>
    <scope>GENOME REANNOTATION</scope>
    <source>
        <strain evidence="10">CCAP 1055/1</strain>
    </source>
</reference>
<evidence type="ECO:0000256" key="6">
    <source>
        <dbReference type="ARBA" id="ARBA00023212"/>
    </source>
</evidence>
<evidence type="ECO:0000259" key="8">
    <source>
        <dbReference type="PROSITE" id="PS50021"/>
    </source>
</evidence>
<feature type="coiled-coil region" evidence="7">
    <location>
        <begin position="426"/>
        <end position="453"/>
    </location>
</feature>
<evidence type="ECO:0000256" key="4">
    <source>
        <dbReference type="ARBA" id="ARBA00022701"/>
    </source>
</evidence>
<dbReference type="AlphaFoldDB" id="B7FX51"/>
<dbReference type="PaxDb" id="2850-Phatr45285"/>
<protein>
    <recommendedName>
        <fullName evidence="8">Calponin-homology (CH) domain-containing protein</fullName>
    </recommendedName>
</protein>
<dbReference type="GO" id="GO:0008017">
    <property type="term" value="F:microtubule binding"/>
    <property type="evidence" value="ECO:0007669"/>
    <property type="project" value="InterPro"/>
</dbReference>
<sequence>MAEDGARHEAMVEFLGTFTTLSSAPPETLTDLSDGVALFEALSEIAPDYFDPTTIARQLGDNWALKSSNLRKFLRNLEHYYHEGLGKDADFTLVNVSSIAKQSDVKSIDVLVELVMAAAVTCEEKGTYVARMMQMNANLAMKDILETSLARVSDFDAQDSDMDENELVFDGQEDADGMDERADDTNLFGANHLQQSEALDDARREISTLKSQAAMMAEDNEKSQGKLRALVEDLQDRLVSRQDQLIQVEEELQKATSDLEQTMSELGAMASVKTQLEDDLDVANAKAAQLYKAEATLMAYKKKMESVGAMNQQMTDLEDQAASYLRQIVDLENEVKKSASLEKTVTDLREEIARMEKKHTQVESRSTSSASEIAALKSRVEAAESARKLFEEELVDLRAQQEHALNSSVEAINLNESSAQAPNSSSAEHREKLTRLEIENETLQRKVQALEAAAAASIEIAEEAAKTSQRVSEVQKTPTTETMSAADIGKIRDLEDSLAKAMAKLELKEQENNKISSDKDKLEAYTKRTLAKFQDKYLVALQECKTKLKEKQDKIEILEQRSNSERTAQKREERLLSSTIFELGLAIMQNRLKER</sequence>
<dbReference type="GeneID" id="7200148"/>
<dbReference type="GO" id="GO:0005874">
    <property type="term" value="C:microtubule"/>
    <property type="evidence" value="ECO:0007669"/>
    <property type="project" value="UniProtKB-KW"/>
</dbReference>
<evidence type="ECO:0000256" key="5">
    <source>
        <dbReference type="ARBA" id="ARBA00023054"/>
    </source>
</evidence>
<dbReference type="InterPro" id="IPR008636">
    <property type="entry name" value="Hook_C"/>
</dbReference>
<keyword evidence="10" id="KW-1185">Reference proteome</keyword>
<dbReference type="PROSITE" id="PS50021">
    <property type="entry name" value="CH"/>
    <property type="match status" value="1"/>
</dbReference>